<keyword evidence="2 9" id="KW-0436">Ligase</keyword>
<evidence type="ECO:0000259" key="7">
    <source>
        <dbReference type="PROSITE" id="PS51986"/>
    </source>
</evidence>
<reference evidence="9 10" key="1">
    <citation type="submission" date="2016-11" db="EMBL/GenBank/DDBJ databases">
        <title>Description of two novel members of the family Erysipelotrichaceae: Ileibacterium lipovorans gen. nov., sp. nov. and Dubosiella newyorkensis, gen. nov., sp. nov.</title>
        <authorList>
            <person name="Cox L.M."/>
            <person name="Sohn J."/>
            <person name="Tyrrell K.L."/>
            <person name="Citron D.M."/>
            <person name="Lawson P.A."/>
            <person name="Patel N.B."/>
            <person name="Iizumi T."/>
            <person name="Perez-Perez G.I."/>
            <person name="Goldstein E.J."/>
            <person name="Blaser M.J."/>
        </authorList>
    </citation>
    <scope>NUCLEOTIDE SEQUENCE [LARGE SCALE GENOMIC DNA]</scope>
    <source>
        <strain evidence="9 10">NYU-BL-A3</strain>
    </source>
</reference>
<evidence type="ECO:0000256" key="4">
    <source>
        <dbReference type="ARBA" id="ARBA00022840"/>
    </source>
</evidence>
<dbReference type="EMBL" id="MPJW01000101">
    <property type="protein sequence ID" value="OLU40666.1"/>
    <property type="molecule type" value="Genomic_DNA"/>
</dbReference>
<dbReference type="SUPFAM" id="SSF55931">
    <property type="entry name" value="Glutamine synthetase/guanido kinase"/>
    <property type="match status" value="1"/>
</dbReference>
<keyword evidence="4" id="KW-0067">ATP-binding</keyword>
<evidence type="ECO:0000256" key="6">
    <source>
        <dbReference type="RuleBase" id="RU000384"/>
    </source>
</evidence>
<evidence type="ECO:0000313" key="9">
    <source>
        <dbReference type="EMBL" id="OLU40666.1"/>
    </source>
</evidence>
<dbReference type="InterPro" id="IPR036651">
    <property type="entry name" value="Gln_synt_N_sf"/>
</dbReference>
<feature type="domain" description="GS catalytic" evidence="8">
    <location>
        <begin position="107"/>
        <end position="396"/>
    </location>
</feature>
<name>A0A1U7NGY5_9FIRM</name>
<evidence type="ECO:0000313" key="10">
    <source>
        <dbReference type="Proteomes" id="UP000186341"/>
    </source>
</evidence>
<dbReference type="GO" id="GO:0004356">
    <property type="term" value="F:glutamine synthetase activity"/>
    <property type="evidence" value="ECO:0007669"/>
    <property type="project" value="InterPro"/>
</dbReference>
<dbReference type="PANTHER" id="PTHR43785:SF12">
    <property type="entry name" value="TYPE-1 GLUTAMINE SYNTHETASE 2"/>
    <property type="match status" value="1"/>
</dbReference>
<dbReference type="Pfam" id="PF03951">
    <property type="entry name" value="Gln-synt_N"/>
    <property type="match status" value="1"/>
</dbReference>
<sequence>MMYFKDEVLTFIEEENVQFIKLLFFDVFGRQKNVSILPSRMSRTFEKGVTIDATAVTGFNNPDHSDLVLKPDPSTMTVLPWRSIDGCVIYMICDLYYPDGRRFDYDIRYILQKAVKKAQKVGLTIEMAAKFEFYLLKLDELGEKTNIPMDQAGYMDAAPLDRAENIRRDICLTLNEMGIEPHKSYHQYGKGQNEVDFHFNTALNAADEAAIFKWVVRSTAHLNGLWADFSPRPFKNQPGSGLHIQMRFFDTEDERIKEQFMAGILKYIRQMTLFLNPNKQSYDRFGKDQAPLFIDWSDQTRFTLLRIPALSPDIMEVRSPDCTCSVYLAFALLIEAGLKGIEDQLELIEPGACKRQDSMDILPTSLEEAKALAIESDFIANVLPDHIINTYIKKDQ</sequence>
<gene>
    <name evidence="9" type="ORF">BO222_04655</name>
</gene>
<dbReference type="Gene3D" id="3.10.20.70">
    <property type="entry name" value="Glutamine synthetase, N-terminal domain"/>
    <property type="match status" value="1"/>
</dbReference>
<organism evidence="9 10">
    <name type="scientific">Ileibacterium valens</name>
    <dbReference type="NCBI Taxonomy" id="1862668"/>
    <lineage>
        <taxon>Bacteria</taxon>
        <taxon>Bacillati</taxon>
        <taxon>Bacillota</taxon>
        <taxon>Erysipelotrichia</taxon>
        <taxon>Erysipelotrichales</taxon>
        <taxon>Erysipelotrichaceae</taxon>
        <taxon>Ileibacterium</taxon>
    </lineage>
</organism>
<dbReference type="Proteomes" id="UP000186341">
    <property type="component" value="Unassembled WGS sequence"/>
</dbReference>
<dbReference type="PANTHER" id="PTHR43785">
    <property type="entry name" value="GAMMA-GLUTAMYLPUTRESCINE SYNTHETASE"/>
    <property type="match status" value="1"/>
</dbReference>
<dbReference type="InterPro" id="IPR008146">
    <property type="entry name" value="Gln_synth_cat_dom"/>
</dbReference>
<dbReference type="AlphaFoldDB" id="A0A1U7NGY5"/>
<protein>
    <submittedName>
        <fullName evidence="9">Type I glutamate--ammonia ligase</fullName>
    </submittedName>
</protein>
<dbReference type="InterPro" id="IPR014746">
    <property type="entry name" value="Gln_synth/guanido_kin_cat_dom"/>
</dbReference>
<accession>A0A1U7NGY5</accession>
<dbReference type="GO" id="GO:0006542">
    <property type="term" value="P:glutamine biosynthetic process"/>
    <property type="evidence" value="ECO:0007669"/>
    <property type="project" value="InterPro"/>
</dbReference>
<evidence type="ECO:0000259" key="8">
    <source>
        <dbReference type="PROSITE" id="PS51987"/>
    </source>
</evidence>
<dbReference type="Pfam" id="PF00120">
    <property type="entry name" value="Gln-synt_C"/>
    <property type="match status" value="1"/>
</dbReference>
<dbReference type="Gene3D" id="3.30.590.10">
    <property type="entry name" value="Glutamine synthetase/guanido kinase, catalytic domain"/>
    <property type="match status" value="1"/>
</dbReference>
<keyword evidence="10" id="KW-1185">Reference proteome</keyword>
<feature type="domain" description="GS beta-grasp" evidence="7">
    <location>
        <begin position="15"/>
        <end position="100"/>
    </location>
</feature>
<proteinExistence type="inferred from homology"/>
<evidence type="ECO:0000256" key="1">
    <source>
        <dbReference type="ARBA" id="ARBA00009897"/>
    </source>
</evidence>
<evidence type="ECO:0000256" key="2">
    <source>
        <dbReference type="ARBA" id="ARBA00022598"/>
    </source>
</evidence>
<dbReference type="InterPro" id="IPR008147">
    <property type="entry name" value="Gln_synt_N"/>
</dbReference>
<comment type="similarity">
    <text evidence="1 5 6">Belongs to the glutamine synthetase family.</text>
</comment>
<dbReference type="GO" id="GO:0005524">
    <property type="term" value="F:ATP binding"/>
    <property type="evidence" value="ECO:0007669"/>
    <property type="project" value="UniProtKB-KW"/>
</dbReference>
<dbReference type="PROSITE" id="PS51986">
    <property type="entry name" value="GS_BETA_GRASP"/>
    <property type="match status" value="1"/>
</dbReference>
<comment type="caution">
    <text evidence="9">The sequence shown here is derived from an EMBL/GenBank/DDBJ whole genome shotgun (WGS) entry which is preliminary data.</text>
</comment>
<dbReference type="PROSITE" id="PS51987">
    <property type="entry name" value="GS_CATALYTIC"/>
    <property type="match status" value="1"/>
</dbReference>
<dbReference type="SUPFAM" id="SSF54368">
    <property type="entry name" value="Glutamine synthetase, N-terminal domain"/>
    <property type="match status" value="1"/>
</dbReference>
<dbReference type="SMART" id="SM01230">
    <property type="entry name" value="Gln-synt_C"/>
    <property type="match status" value="1"/>
</dbReference>
<keyword evidence="3" id="KW-0547">Nucleotide-binding</keyword>
<evidence type="ECO:0000256" key="5">
    <source>
        <dbReference type="PROSITE-ProRule" id="PRU01330"/>
    </source>
</evidence>
<evidence type="ECO:0000256" key="3">
    <source>
        <dbReference type="ARBA" id="ARBA00022741"/>
    </source>
</evidence>